<feature type="transmembrane region" description="Helical" evidence="1">
    <location>
        <begin position="116"/>
        <end position="138"/>
    </location>
</feature>
<organism evidence="2 3">
    <name type="scientific">Orchesella dallaii</name>
    <dbReference type="NCBI Taxonomy" id="48710"/>
    <lineage>
        <taxon>Eukaryota</taxon>
        <taxon>Metazoa</taxon>
        <taxon>Ecdysozoa</taxon>
        <taxon>Arthropoda</taxon>
        <taxon>Hexapoda</taxon>
        <taxon>Collembola</taxon>
        <taxon>Entomobryomorpha</taxon>
        <taxon>Entomobryoidea</taxon>
        <taxon>Orchesellidae</taxon>
        <taxon>Orchesellinae</taxon>
        <taxon>Orchesella</taxon>
    </lineage>
</organism>
<feature type="transmembrane region" description="Helical" evidence="1">
    <location>
        <begin position="46"/>
        <end position="64"/>
    </location>
</feature>
<keyword evidence="3" id="KW-1185">Reference proteome</keyword>
<feature type="transmembrane region" description="Helical" evidence="1">
    <location>
        <begin position="249"/>
        <end position="268"/>
    </location>
</feature>
<dbReference type="EMBL" id="CAXLJM020000026">
    <property type="protein sequence ID" value="CAL8093103.1"/>
    <property type="molecule type" value="Genomic_DNA"/>
</dbReference>
<keyword evidence="1" id="KW-0472">Membrane</keyword>
<accession>A0ABP1Q855</accession>
<reference evidence="2 3" key="1">
    <citation type="submission" date="2024-08" db="EMBL/GenBank/DDBJ databases">
        <authorList>
            <person name="Cucini C."/>
            <person name="Frati F."/>
        </authorList>
    </citation>
    <scope>NUCLEOTIDE SEQUENCE [LARGE SCALE GENOMIC DNA]</scope>
</reference>
<feature type="transmembrane region" description="Helical" evidence="1">
    <location>
        <begin position="433"/>
        <end position="458"/>
    </location>
</feature>
<feature type="transmembrane region" description="Helical" evidence="1">
    <location>
        <begin position="586"/>
        <end position="606"/>
    </location>
</feature>
<sequence length="650" mass="74031">MKSSKHQVPPSHIFTFLANQPGKGVKASKSSTSDGFSQYFSSNEHYNFLYVYFWFAYHLLLAPFRFRKVGEGQFELYKWFPQQILCGIANGLSALKLVTTLRYSVETIKSNDPISFFLVFCECSSVAFKLTILKGFWLKPNAYLRLIRFLSNHHLLPYNPWKIQSITTISIFCAAYTILSIVRMILGSSFLSIWDWSPSWWFRRLVGEAHYTFFLVNGTSRNNSPDLSQISSGDTFLAIIQALIMQSRFITGFFVDLAILVNVLSLWAPASGFTNKICSQISIIHEKDGDLPFDLGASTKTELNYVLKQFEALKTLSTLIGEALGDAILPFIGEALFYYAIYFDDLLMTPDYVNRLVLIFFYCSAICILLFSAEVVRKIRWFRTWLCEHGRLLIIEQNQLAMVLEDITHHSVGITASGIFTINYHFVGTVNTIAFISIMCTTYTILAILRMVLGAGFLEFSDLSPTWWYRRLVGEARYTFFITNVTDIHSAPELHEITPTDKILVICQALMAQSRYITGFYADLLIIVHILTLWAPSTAFADAIYSHIESLKLKRRNQQPQLFLIGVKTQTVTTIELFSVQKRFDVLKSLSILISQTVGDTILPYFGEVLFYYGIFFDDLILTPDIVTVFFCSTCCALTLSANIVRRVSC</sequence>
<evidence type="ECO:0000313" key="2">
    <source>
        <dbReference type="EMBL" id="CAL8093103.1"/>
    </source>
</evidence>
<feature type="transmembrane region" description="Helical" evidence="1">
    <location>
        <begin position="520"/>
        <end position="545"/>
    </location>
</feature>
<feature type="transmembrane region" description="Helical" evidence="1">
    <location>
        <begin position="353"/>
        <end position="373"/>
    </location>
</feature>
<comment type="caution">
    <text evidence="2">The sequence shown here is derived from an EMBL/GenBank/DDBJ whole genome shotgun (WGS) entry which is preliminary data.</text>
</comment>
<evidence type="ECO:0000313" key="3">
    <source>
        <dbReference type="Proteomes" id="UP001642540"/>
    </source>
</evidence>
<gene>
    <name evidence="2" type="ORF">ODALV1_LOCUS8409</name>
</gene>
<feature type="transmembrane region" description="Helical" evidence="1">
    <location>
        <begin position="626"/>
        <end position="645"/>
    </location>
</feature>
<dbReference type="Proteomes" id="UP001642540">
    <property type="component" value="Unassembled WGS sequence"/>
</dbReference>
<feature type="transmembrane region" description="Helical" evidence="1">
    <location>
        <begin position="169"/>
        <end position="194"/>
    </location>
</feature>
<evidence type="ECO:0000256" key="1">
    <source>
        <dbReference type="SAM" id="Phobius"/>
    </source>
</evidence>
<feature type="transmembrane region" description="Helical" evidence="1">
    <location>
        <begin position="323"/>
        <end position="341"/>
    </location>
</feature>
<name>A0ABP1Q855_9HEXA</name>
<proteinExistence type="predicted"/>
<protein>
    <recommendedName>
        <fullName evidence="4">Gustatory receptor</fullName>
    </recommendedName>
</protein>
<keyword evidence="1" id="KW-0812">Transmembrane</keyword>
<feature type="transmembrane region" description="Helical" evidence="1">
    <location>
        <begin position="84"/>
        <end position="104"/>
    </location>
</feature>
<evidence type="ECO:0008006" key="4">
    <source>
        <dbReference type="Google" id="ProtNLM"/>
    </source>
</evidence>
<keyword evidence="1" id="KW-1133">Transmembrane helix</keyword>